<keyword evidence="3 4" id="KW-0413">Isomerase</keyword>
<dbReference type="SUPFAM" id="SSF48208">
    <property type="entry name" value="Six-hairpin glycosidases"/>
    <property type="match status" value="1"/>
</dbReference>
<dbReference type="RefSeq" id="WP_208109014.1">
    <property type="nucleotide sequence ID" value="NZ_QAXS01000006.1"/>
</dbReference>
<name>A0A2T5RMX1_9FIRM</name>
<comment type="similarity">
    <text evidence="4">Belongs to the cellobiose 2-epimerase family.</text>
</comment>
<dbReference type="PANTHER" id="PTHR15108">
    <property type="entry name" value="N-ACYLGLUCOSAMINE-2-EPIMERASE"/>
    <property type="match status" value="1"/>
</dbReference>
<evidence type="ECO:0000313" key="6">
    <source>
        <dbReference type="EMBL" id="TDP88790.1"/>
    </source>
</evidence>
<protein>
    <recommendedName>
        <fullName evidence="4">Cellobiose 2-epimerase</fullName>
        <shortName evidence="4">CE</shortName>
        <ecNumber evidence="4">5.1.3.11</ecNumber>
    </recommendedName>
</protein>
<dbReference type="Proteomes" id="UP000244089">
    <property type="component" value="Unassembled WGS sequence"/>
</dbReference>
<reference evidence="5 7" key="1">
    <citation type="submission" date="2018-04" db="EMBL/GenBank/DDBJ databases">
        <title>Subsurface microbial communities from deep shales in Ohio and West Virginia, USA.</title>
        <authorList>
            <person name="Wrighton K."/>
        </authorList>
    </citation>
    <scope>NUCLEOTIDE SEQUENCE [LARGE SCALE GENOMIC DNA]</scope>
    <source>
        <strain evidence="6 8">MSL 7</strain>
        <strain evidence="5 7">WC1</strain>
    </source>
</reference>
<dbReference type="EC" id="5.1.3.11" evidence="4"/>
<dbReference type="InterPro" id="IPR010819">
    <property type="entry name" value="AGE/CE"/>
</dbReference>
<dbReference type="InterPro" id="IPR028584">
    <property type="entry name" value="Cellobiose_2_epim"/>
</dbReference>
<dbReference type="GO" id="GO:0005975">
    <property type="term" value="P:carbohydrate metabolic process"/>
    <property type="evidence" value="ECO:0007669"/>
    <property type="project" value="InterPro"/>
</dbReference>
<dbReference type="GO" id="GO:0047736">
    <property type="term" value="F:cellobiose epimerase activity"/>
    <property type="evidence" value="ECO:0007669"/>
    <property type="project" value="UniProtKB-UniRule"/>
</dbReference>
<sequence length="399" mass="46521">MQKKLQLKFLDSLIKEKEKLLNFWLENSIDQKNGGFYGELKVNNQPVPAANKALILNSRILWSFSNAYREDKNIKYKKMADRAYNYLLDNFEDKKRGGFYWLLDQNGQALQTKKQIYGQAFCIYAFSEYFRAFKKEAAINKAIEIFSLIEDKSYDSEYGGYFEAYSKDWSPVNDMSLSEKDMNVAKSMNTHLHILEAYTNLYRVWPDKKLEARLEELIKVMINKIVDSNNYQFKLFFDQDWSSKSDIISYGHDIEGSWLIFEAAEVLGNKALIDKTGVYAKKMAAVVLKEGINQDGSVIYEKEAQKIDSDRHWWPQAEAVVGFINAYQLSGSEKYLEAALKNWDYILNNLIDHQKGGWYWLVDHQGVASDKAKINPWKSPYHNSRACYEAINRIKTIRK</sequence>
<dbReference type="HAMAP" id="MF_00929">
    <property type="entry name" value="Cellobiose_2_epim"/>
    <property type="match status" value="1"/>
</dbReference>
<proteinExistence type="inferred from homology"/>
<evidence type="ECO:0000256" key="3">
    <source>
        <dbReference type="ARBA" id="ARBA00023235"/>
    </source>
</evidence>
<dbReference type="Pfam" id="PF07221">
    <property type="entry name" value="GlcNAc_2-epim"/>
    <property type="match status" value="1"/>
</dbReference>
<dbReference type="Proteomes" id="UP000295176">
    <property type="component" value="Unassembled WGS sequence"/>
</dbReference>
<evidence type="ECO:0000256" key="2">
    <source>
        <dbReference type="ARBA" id="ARBA00008558"/>
    </source>
</evidence>
<organism evidence="5 7">
    <name type="scientific">Halanaerobium saccharolyticum</name>
    <dbReference type="NCBI Taxonomy" id="43595"/>
    <lineage>
        <taxon>Bacteria</taxon>
        <taxon>Bacillati</taxon>
        <taxon>Bacillota</taxon>
        <taxon>Clostridia</taxon>
        <taxon>Halanaerobiales</taxon>
        <taxon>Halanaerobiaceae</taxon>
        <taxon>Halanaerobium</taxon>
    </lineage>
</organism>
<evidence type="ECO:0000256" key="4">
    <source>
        <dbReference type="HAMAP-Rule" id="MF_00929"/>
    </source>
</evidence>
<dbReference type="InterPro" id="IPR012341">
    <property type="entry name" value="6hp_glycosidase-like_sf"/>
</dbReference>
<dbReference type="InterPro" id="IPR008928">
    <property type="entry name" value="6-hairpin_glycosidase_sf"/>
</dbReference>
<evidence type="ECO:0000256" key="1">
    <source>
        <dbReference type="ARBA" id="ARBA00001470"/>
    </source>
</evidence>
<evidence type="ECO:0000313" key="5">
    <source>
        <dbReference type="EMBL" id="PTW00865.1"/>
    </source>
</evidence>
<dbReference type="EMBL" id="QAXS01000006">
    <property type="protein sequence ID" value="PTW00865.1"/>
    <property type="molecule type" value="Genomic_DNA"/>
</dbReference>
<comment type="similarity">
    <text evidence="2">Belongs to the N-acylglucosamine 2-epimerase family.</text>
</comment>
<evidence type="ECO:0000313" key="8">
    <source>
        <dbReference type="Proteomes" id="UP000295176"/>
    </source>
</evidence>
<evidence type="ECO:0000313" key="7">
    <source>
        <dbReference type="Proteomes" id="UP000244089"/>
    </source>
</evidence>
<gene>
    <name evidence="6" type="ORF">C7957_13110</name>
    <name evidence="5" type="ORF">C8C76_10620</name>
</gene>
<comment type="catalytic activity">
    <reaction evidence="1 4">
        <text>D-cellobiose = beta-D-glucosyl-(1-&gt;4)-D-mannopyranose</text>
        <dbReference type="Rhea" id="RHEA:23384"/>
        <dbReference type="ChEBI" id="CHEBI:17057"/>
        <dbReference type="ChEBI" id="CHEBI:47931"/>
        <dbReference type="EC" id="5.1.3.11"/>
    </reaction>
</comment>
<accession>A0A2T5RMX1</accession>
<comment type="function">
    <text evidence="4">Catalyzes the reversible epimerization of cellobiose to 4-O-beta-D-glucopyranosyl-D-mannose (Glc-Man).</text>
</comment>
<dbReference type="EMBL" id="SNXX01000031">
    <property type="protein sequence ID" value="TDP88790.1"/>
    <property type="molecule type" value="Genomic_DNA"/>
</dbReference>
<dbReference type="AlphaFoldDB" id="A0A2T5RMX1"/>
<comment type="caution">
    <text evidence="5">The sequence shown here is derived from an EMBL/GenBank/DDBJ whole genome shotgun (WGS) entry which is preliminary data.</text>
</comment>
<dbReference type="Gene3D" id="1.50.10.10">
    <property type="match status" value="1"/>
</dbReference>